<dbReference type="Pfam" id="PF10116">
    <property type="entry name" value="Host_attach"/>
    <property type="match status" value="1"/>
</dbReference>
<reference evidence="2" key="1">
    <citation type="submission" date="2022-10" db="EMBL/GenBank/DDBJ databases">
        <title>Candidatus Kirkpatrella diaphorinas gen. nov., sp. nov., an uncultured endosymbiont identified in a population of Diaphorina citri from Hawaii.</title>
        <authorList>
            <person name="Henry E.M."/>
            <person name="Carlson C.R."/>
            <person name="Kuo Y.-W."/>
        </authorList>
    </citation>
    <scope>NUCLEOTIDE SEQUENCE</scope>
    <source>
        <strain evidence="2">CADCRV1</strain>
    </source>
</reference>
<dbReference type="Proteomes" id="UP001163831">
    <property type="component" value="Chromosome"/>
</dbReference>
<sequence length="141" mass="16043">MPVQDPVLYAVCDGEKARFMRYDGHQMRTIHRLDAHHHPDENGMLTTSIKEPKSDPKELTKERFARTIAAEIEKVLAQNAALKGLVLAASPHVLHDLRVMLSKATMKKIVKTESKDLTNIPDHEMFSHFDRPATGWPQLPR</sequence>
<organism evidence="2 3">
    <name type="scientific">Candidatus Kirkpatrickella diaphorinae</name>
    <dbReference type="NCBI Taxonomy" id="2984322"/>
    <lineage>
        <taxon>Bacteria</taxon>
        <taxon>Pseudomonadati</taxon>
        <taxon>Pseudomonadota</taxon>
        <taxon>Alphaproteobacteria</taxon>
        <taxon>Acetobacterales</taxon>
        <taxon>Acetobacteraceae</taxon>
        <taxon>Candidatus Kirkpatrickella</taxon>
    </lineage>
</organism>
<dbReference type="InterPro" id="IPR019291">
    <property type="entry name" value="Host_attachment_protein"/>
</dbReference>
<accession>A0ABY6GIX6</accession>
<name>A0ABY6GIX6_9PROT</name>
<dbReference type="EMBL" id="CP107052">
    <property type="protein sequence ID" value="UYH51267.1"/>
    <property type="molecule type" value="Genomic_DNA"/>
</dbReference>
<evidence type="ECO:0000313" key="2">
    <source>
        <dbReference type="EMBL" id="UYH51267.1"/>
    </source>
</evidence>
<evidence type="ECO:0000313" key="3">
    <source>
        <dbReference type="Proteomes" id="UP001163831"/>
    </source>
</evidence>
<evidence type="ECO:0000256" key="1">
    <source>
        <dbReference type="SAM" id="MobiDB-lite"/>
    </source>
</evidence>
<protein>
    <submittedName>
        <fullName evidence="2">Host attachment protein</fullName>
    </submittedName>
</protein>
<proteinExistence type="predicted"/>
<dbReference type="RefSeq" id="WP_319806861.1">
    <property type="nucleotide sequence ID" value="NZ_CP107052.1"/>
</dbReference>
<keyword evidence="3" id="KW-1185">Reference proteome</keyword>
<gene>
    <name evidence="2" type="ORF">N5W20_09325</name>
</gene>
<feature type="region of interest" description="Disordered" evidence="1">
    <location>
        <begin position="36"/>
        <end position="58"/>
    </location>
</feature>